<dbReference type="AlphaFoldDB" id="A0A2G2WPI8"/>
<dbReference type="SUPFAM" id="SSF47459">
    <property type="entry name" value="HLH, helix-loop-helix DNA-binding domain"/>
    <property type="match status" value="1"/>
</dbReference>
<dbReference type="GO" id="GO:0006351">
    <property type="term" value="P:DNA-templated transcription"/>
    <property type="evidence" value="ECO:0007669"/>
    <property type="project" value="UniProtKB-ARBA"/>
</dbReference>
<dbReference type="GO" id="GO:0046983">
    <property type="term" value="F:protein dimerization activity"/>
    <property type="evidence" value="ECO:0007669"/>
    <property type="project" value="InterPro"/>
</dbReference>
<keyword evidence="4" id="KW-0804">Transcription</keyword>
<feature type="compositionally biased region" description="Polar residues" evidence="7">
    <location>
        <begin position="349"/>
        <end position="364"/>
    </location>
</feature>
<sequence>MADHQFTSDIQNCITNNSPFPLSNFDSSIDFMNQFPDMMTIPCSSDMSSFNLHSSLEFSHENIFNQVAEFPGNLQEIFQGNFQQGDAKINAMENNLPRNDNINESKKRKKIDTPESSSAYSSPAVSATGTKRRNSKGRGNKVKSNEKEEEKPSDVVHVRAKRGQATDSHSLAERVRRGKINERLRCLQDIVPGCYKTMGMAGMLDEIINYVQSLQNQVEFLSMKLTAASSYYDFNSESDILVALQRAKAYEALKMQKMKKEIGCEELSSNQVGPYDHNFGKQNNTLFMKNHEAGPTGSAPFPKVNVVAVHDQPEISQNYYRDRGRGHGRECGRGRGRGRNNYRHNGGNKQENNKGSQNNPSKSKVNICHQCGDDDEAAPSNTNDDVEANLTYNDDDFKGLSDITHLKAEDFYDDID</sequence>
<dbReference type="InterPro" id="IPR036638">
    <property type="entry name" value="HLH_DNA-bd_sf"/>
</dbReference>
<comment type="caution">
    <text evidence="9">The sequence shown here is derived from an EMBL/GenBank/DDBJ whole genome shotgun (WGS) entry which is preliminary data.</text>
</comment>
<accession>A0A2G2WPI8</accession>
<dbReference type="GO" id="GO:0005634">
    <property type="term" value="C:nucleus"/>
    <property type="evidence" value="ECO:0007669"/>
    <property type="project" value="UniProtKB-SubCell"/>
</dbReference>
<feature type="compositionally biased region" description="Low complexity" evidence="7">
    <location>
        <begin position="116"/>
        <end position="127"/>
    </location>
</feature>
<dbReference type="InterPro" id="IPR024097">
    <property type="entry name" value="bHLH_ZIP_TF"/>
</dbReference>
<feature type="compositionally biased region" description="Basic and acidic residues" evidence="7">
    <location>
        <begin position="143"/>
        <end position="157"/>
    </location>
</feature>
<keyword evidence="2" id="KW-0805">Transcription regulation</keyword>
<protein>
    <recommendedName>
        <fullName evidence="8">BHLH domain-containing protein</fullName>
    </recommendedName>
</protein>
<dbReference type="GO" id="GO:0003677">
    <property type="term" value="F:DNA binding"/>
    <property type="evidence" value="ECO:0007669"/>
    <property type="project" value="UniProtKB-KW"/>
</dbReference>
<dbReference type="PANTHER" id="PTHR12565:SF389">
    <property type="entry name" value="TRANSCRIPTION FACTOR BEE 3-LIKE"/>
    <property type="match status" value="1"/>
</dbReference>
<evidence type="ECO:0000313" key="9">
    <source>
        <dbReference type="EMBL" id="PHT47156.1"/>
    </source>
</evidence>
<dbReference type="CDD" id="cd18919">
    <property type="entry name" value="bHLH_AtBPE_like"/>
    <property type="match status" value="1"/>
</dbReference>
<feature type="compositionally biased region" description="Basic and acidic residues" evidence="7">
    <location>
        <begin position="320"/>
        <end position="333"/>
    </location>
</feature>
<evidence type="ECO:0000256" key="3">
    <source>
        <dbReference type="ARBA" id="ARBA00023125"/>
    </source>
</evidence>
<dbReference type="EMBL" id="MLFT02000005">
    <property type="protein sequence ID" value="PHT47156.1"/>
    <property type="molecule type" value="Genomic_DNA"/>
</dbReference>
<evidence type="ECO:0000256" key="1">
    <source>
        <dbReference type="ARBA" id="ARBA00004123"/>
    </source>
</evidence>
<evidence type="ECO:0000256" key="2">
    <source>
        <dbReference type="ARBA" id="ARBA00023015"/>
    </source>
</evidence>
<feature type="region of interest" description="Disordered" evidence="7">
    <location>
        <begin position="94"/>
        <end position="173"/>
    </location>
</feature>
<evidence type="ECO:0000256" key="5">
    <source>
        <dbReference type="ARBA" id="ARBA00023242"/>
    </source>
</evidence>
<evidence type="ECO:0000313" key="10">
    <source>
        <dbReference type="Proteomes" id="UP000224567"/>
    </source>
</evidence>
<dbReference type="Proteomes" id="UP000224567">
    <property type="component" value="Unassembled WGS sequence"/>
</dbReference>
<name>A0A2G2WPI8_CAPBA</name>
<evidence type="ECO:0000256" key="4">
    <source>
        <dbReference type="ARBA" id="ARBA00023163"/>
    </source>
</evidence>
<dbReference type="PANTHER" id="PTHR12565">
    <property type="entry name" value="STEROL REGULATORY ELEMENT-BINDING PROTEIN"/>
    <property type="match status" value="1"/>
</dbReference>
<evidence type="ECO:0000256" key="7">
    <source>
        <dbReference type="SAM" id="MobiDB-lite"/>
    </source>
</evidence>
<feature type="compositionally biased region" description="Basic residues" evidence="7">
    <location>
        <begin position="130"/>
        <end position="141"/>
    </location>
</feature>
<feature type="domain" description="BHLH" evidence="8">
    <location>
        <begin position="164"/>
        <end position="214"/>
    </location>
</feature>
<dbReference type="FunFam" id="4.10.280.10:FF:000058">
    <property type="entry name" value="transcription factor BEE 3-like"/>
    <property type="match status" value="1"/>
</dbReference>
<dbReference type="Pfam" id="PF00010">
    <property type="entry name" value="HLH"/>
    <property type="match status" value="1"/>
</dbReference>
<comment type="function">
    <text evidence="6">Positive regulator of brassinosteroid signaling.</text>
</comment>
<dbReference type="InterPro" id="IPR011598">
    <property type="entry name" value="bHLH_dom"/>
</dbReference>
<proteinExistence type="predicted"/>
<dbReference type="GO" id="GO:0003700">
    <property type="term" value="F:DNA-binding transcription factor activity"/>
    <property type="evidence" value="ECO:0007669"/>
    <property type="project" value="TreeGrafter"/>
</dbReference>
<dbReference type="PROSITE" id="PS50888">
    <property type="entry name" value="BHLH"/>
    <property type="match status" value="1"/>
</dbReference>
<keyword evidence="5" id="KW-0539">Nucleus</keyword>
<comment type="subcellular location">
    <subcellularLocation>
        <location evidence="1">Nucleus</location>
    </subcellularLocation>
</comment>
<reference evidence="10" key="2">
    <citation type="journal article" date="2017" name="J. Anim. Genet.">
        <title>Multiple reference genome sequences of hot pepper reveal the massive evolution of plant disease resistance genes by retroduplication.</title>
        <authorList>
            <person name="Kim S."/>
            <person name="Park J."/>
            <person name="Yeom S.-I."/>
            <person name="Kim Y.-M."/>
            <person name="Seo E."/>
            <person name="Kim K.-T."/>
            <person name="Kim M.-S."/>
            <person name="Lee J.M."/>
            <person name="Cheong K."/>
            <person name="Shin H.-S."/>
            <person name="Kim S.-B."/>
            <person name="Han K."/>
            <person name="Lee J."/>
            <person name="Park M."/>
            <person name="Lee H.-A."/>
            <person name="Lee H.-Y."/>
            <person name="Lee Y."/>
            <person name="Oh S."/>
            <person name="Lee J.H."/>
            <person name="Choi E."/>
            <person name="Choi E."/>
            <person name="Lee S.E."/>
            <person name="Jeon J."/>
            <person name="Kim H."/>
            <person name="Choi G."/>
            <person name="Song H."/>
            <person name="Lee J."/>
            <person name="Lee S.-C."/>
            <person name="Kwon J.-K."/>
            <person name="Lee H.-Y."/>
            <person name="Koo N."/>
            <person name="Hong Y."/>
            <person name="Kim R.W."/>
            <person name="Kang W.-H."/>
            <person name="Huh J.H."/>
            <person name="Kang B.-C."/>
            <person name="Yang T.-J."/>
            <person name="Lee Y.-H."/>
            <person name="Bennetzen J.L."/>
            <person name="Choi D."/>
        </authorList>
    </citation>
    <scope>NUCLEOTIDE SEQUENCE [LARGE SCALE GENOMIC DNA]</scope>
    <source>
        <strain evidence="10">cv. PBC81</strain>
    </source>
</reference>
<keyword evidence="10" id="KW-1185">Reference proteome</keyword>
<dbReference type="SMART" id="SM00353">
    <property type="entry name" value="HLH"/>
    <property type="match status" value="1"/>
</dbReference>
<dbReference type="Gene3D" id="4.10.280.10">
    <property type="entry name" value="Helix-loop-helix DNA-binding domain"/>
    <property type="match status" value="1"/>
</dbReference>
<keyword evidence="3" id="KW-0238">DNA-binding</keyword>
<reference evidence="9 10" key="1">
    <citation type="journal article" date="2017" name="Genome Biol.">
        <title>New reference genome sequences of hot pepper reveal the massive evolution of plant disease-resistance genes by retroduplication.</title>
        <authorList>
            <person name="Kim S."/>
            <person name="Park J."/>
            <person name="Yeom S.I."/>
            <person name="Kim Y.M."/>
            <person name="Seo E."/>
            <person name="Kim K.T."/>
            <person name="Kim M.S."/>
            <person name="Lee J.M."/>
            <person name="Cheong K."/>
            <person name="Shin H.S."/>
            <person name="Kim S.B."/>
            <person name="Han K."/>
            <person name="Lee J."/>
            <person name="Park M."/>
            <person name="Lee H.A."/>
            <person name="Lee H.Y."/>
            <person name="Lee Y."/>
            <person name="Oh S."/>
            <person name="Lee J.H."/>
            <person name="Choi E."/>
            <person name="Choi E."/>
            <person name="Lee S.E."/>
            <person name="Jeon J."/>
            <person name="Kim H."/>
            <person name="Choi G."/>
            <person name="Song H."/>
            <person name="Lee J."/>
            <person name="Lee S.C."/>
            <person name="Kwon J.K."/>
            <person name="Lee H.Y."/>
            <person name="Koo N."/>
            <person name="Hong Y."/>
            <person name="Kim R.W."/>
            <person name="Kang W.H."/>
            <person name="Huh J.H."/>
            <person name="Kang B.C."/>
            <person name="Yang T.J."/>
            <person name="Lee Y.H."/>
            <person name="Bennetzen J.L."/>
            <person name="Choi D."/>
        </authorList>
    </citation>
    <scope>NUCLEOTIDE SEQUENCE [LARGE SCALE GENOMIC DNA]</scope>
    <source>
        <strain evidence="10">cv. PBC81</strain>
    </source>
</reference>
<evidence type="ECO:0000256" key="6">
    <source>
        <dbReference type="ARBA" id="ARBA00055372"/>
    </source>
</evidence>
<feature type="region of interest" description="Disordered" evidence="7">
    <location>
        <begin position="315"/>
        <end position="395"/>
    </location>
</feature>
<gene>
    <name evidence="9" type="ORF">CQW23_11364</name>
</gene>
<dbReference type="OrthoDB" id="690068at2759"/>
<evidence type="ECO:0000259" key="8">
    <source>
        <dbReference type="PROSITE" id="PS50888"/>
    </source>
</evidence>
<organism evidence="9 10">
    <name type="scientific">Capsicum baccatum</name>
    <name type="common">Peruvian pepper</name>
    <dbReference type="NCBI Taxonomy" id="33114"/>
    <lineage>
        <taxon>Eukaryota</taxon>
        <taxon>Viridiplantae</taxon>
        <taxon>Streptophyta</taxon>
        <taxon>Embryophyta</taxon>
        <taxon>Tracheophyta</taxon>
        <taxon>Spermatophyta</taxon>
        <taxon>Magnoliopsida</taxon>
        <taxon>eudicotyledons</taxon>
        <taxon>Gunneridae</taxon>
        <taxon>Pentapetalae</taxon>
        <taxon>asterids</taxon>
        <taxon>lamiids</taxon>
        <taxon>Solanales</taxon>
        <taxon>Solanaceae</taxon>
        <taxon>Solanoideae</taxon>
        <taxon>Capsiceae</taxon>
        <taxon>Capsicum</taxon>
    </lineage>
</organism>